<keyword evidence="2" id="KW-1185">Reference proteome</keyword>
<evidence type="ECO:0000313" key="2">
    <source>
        <dbReference type="Proteomes" id="UP000241639"/>
    </source>
</evidence>
<dbReference type="Gene3D" id="1.10.10.60">
    <property type="entry name" value="Homeodomain-like"/>
    <property type="match status" value="1"/>
</dbReference>
<organism evidence="1 2">
    <name type="scientific">Desmospora activa DSM 45169</name>
    <dbReference type="NCBI Taxonomy" id="1121389"/>
    <lineage>
        <taxon>Bacteria</taxon>
        <taxon>Bacillati</taxon>
        <taxon>Bacillota</taxon>
        <taxon>Bacilli</taxon>
        <taxon>Bacillales</taxon>
        <taxon>Thermoactinomycetaceae</taxon>
        <taxon>Desmospora</taxon>
    </lineage>
</organism>
<protein>
    <submittedName>
        <fullName evidence="1">Uncharacterized protein</fullName>
    </submittedName>
</protein>
<sequence>MGERMSNATAYKGRRDYIACDDLDFGWTQQELHIFREMWEKGKPGYEIAKTLKRSRDEIGILIIDQTRQGMISPRKGGWFGIETRGETI</sequence>
<dbReference type="OrthoDB" id="2455520at2"/>
<dbReference type="RefSeq" id="WP_107725172.1">
    <property type="nucleotide sequence ID" value="NZ_PZZP01000001.1"/>
</dbReference>
<reference evidence="1 2" key="1">
    <citation type="submission" date="2018-04" db="EMBL/GenBank/DDBJ databases">
        <title>Genomic Encyclopedia of Archaeal and Bacterial Type Strains, Phase II (KMG-II): from individual species to whole genera.</title>
        <authorList>
            <person name="Goeker M."/>
        </authorList>
    </citation>
    <scope>NUCLEOTIDE SEQUENCE [LARGE SCALE GENOMIC DNA]</scope>
    <source>
        <strain evidence="1 2">DSM 45169</strain>
    </source>
</reference>
<comment type="caution">
    <text evidence="1">The sequence shown here is derived from an EMBL/GenBank/DDBJ whole genome shotgun (WGS) entry which is preliminary data.</text>
</comment>
<dbReference type="EMBL" id="PZZP01000001">
    <property type="protein sequence ID" value="PTM58358.1"/>
    <property type="molecule type" value="Genomic_DNA"/>
</dbReference>
<name>A0A2T4Z8Z7_9BACL</name>
<evidence type="ECO:0000313" key="1">
    <source>
        <dbReference type="EMBL" id="PTM58358.1"/>
    </source>
</evidence>
<dbReference type="AlphaFoldDB" id="A0A2T4Z8Z7"/>
<gene>
    <name evidence="1" type="ORF">C8J48_0940</name>
</gene>
<accession>A0A2T4Z8Z7</accession>
<proteinExistence type="predicted"/>
<dbReference type="Proteomes" id="UP000241639">
    <property type="component" value="Unassembled WGS sequence"/>
</dbReference>